<organism evidence="1 2">
    <name type="scientific">Sclerotinia nivalis</name>
    <dbReference type="NCBI Taxonomy" id="352851"/>
    <lineage>
        <taxon>Eukaryota</taxon>
        <taxon>Fungi</taxon>
        <taxon>Dikarya</taxon>
        <taxon>Ascomycota</taxon>
        <taxon>Pezizomycotina</taxon>
        <taxon>Leotiomycetes</taxon>
        <taxon>Helotiales</taxon>
        <taxon>Sclerotiniaceae</taxon>
        <taxon>Sclerotinia</taxon>
    </lineage>
</organism>
<dbReference type="AlphaFoldDB" id="A0A9X0ACQ2"/>
<protein>
    <submittedName>
        <fullName evidence="1">Uncharacterized protein</fullName>
    </submittedName>
</protein>
<keyword evidence="2" id="KW-1185">Reference proteome</keyword>
<sequence>MAQQPPREYSTVQKGLLSVFLTNNVPQTIHALRISRERDFSVSFPELVLELFQDQRQAGIAPIRYLAPVPQKPSPALVASALRTTFLAFVFHHHIRGHLPARKE</sequence>
<evidence type="ECO:0000313" key="2">
    <source>
        <dbReference type="Proteomes" id="UP001152300"/>
    </source>
</evidence>
<name>A0A9X0ACQ2_9HELO</name>
<accession>A0A9X0ACQ2</accession>
<gene>
    <name evidence="1" type="ORF">OCU04_010752</name>
</gene>
<dbReference type="Proteomes" id="UP001152300">
    <property type="component" value="Unassembled WGS sequence"/>
</dbReference>
<comment type="caution">
    <text evidence="1">The sequence shown here is derived from an EMBL/GenBank/DDBJ whole genome shotgun (WGS) entry which is preliminary data.</text>
</comment>
<reference evidence="1" key="1">
    <citation type="submission" date="2022-11" db="EMBL/GenBank/DDBJ databases">
        <title>Genome Resource of Sclerotinia nivalis Strain SnTB1, a Plant Pathogen Isolated from American Ginseng.</title>
        <authorList>
            <person name="Fan S."/>
        </authorList>
    </citation>
    <scope>NUCLEOTIDE SEQUENCE</scope>
    <source>
        <strain evidence="1">SnTB1</strain>
    </source>
</reference>
<evidence type="ECO:0000313" key="1">
    <source>
        <dbReference type="EMBL" id="KAJ8060425.1"/>
    </source>
</evidence>
<proteinExistence type="predicted"/>
<dbReference type="EMBL" id="JAPEIS010000013">
    <property type="protein sequence ID" value="KAJ8060425.1"/>
    <property type="molecule type" value="Genomic_DNA"/>
</dbReference>